<keyword evidence="13" id="KW-1185">Reference proteome</keyword>
<dbReference type="GO" id="GO:0016263">
    <property type="term" value="F:glycoprotein-N-acetylgalactosamine 3-beta-galactosyltransferase activity"/>
    <property type="evidence" value="ECO:0007669"/>
    <property type="project" value="UniProtKB-EC"/>
</dbReference>
<dbReference type="EC" id="2.4.1.122" evidence="4"/>
<dbReference type="STRING" id="131310.A0A0N4ZAG3"/>
<evidence type="ECO:0000313" key="14">
    <source>
        <dbReference type="WBParaSite" id="PTRK_0000444100.1"/>
    </source>
</evidence>
<keyword evidence="9" id="KW-0735">Signal-anchor</keyword>
<keyword evidence="11" id="KW-0472">Membrane</keyword>
<protein>
    <recommendedName>
        <fullName evidence="4">N-acetylgalactosaminide beta-1,3-galactosyltransferase</fullName>
        <ecNumber evidence="4">2.4.1.122</ecNumber>
    </recommendedName>
</protein>
<dbReference type="Proteomes" id="UP000038045">
    <property type="component" value="Unplaced"/>
</dbReference>
<keyword evidence="7" id="KW-0812">Transmembrane</keyword>
<accession>A0A0N4ZAG3</accession>
<dbReference type="Pfam" id="PF02434">
    <property type="entry name" value="Fringe"/>
    <property type="match status" value="1"/>
</dbReference>
<keyword evidence="10" id="KW-1133">Transmembrane helix</keyword>
<evidence type="ECO:0000256" key="1">
    <source>
        <dbReference type="ARBA" id="ARBA00004606"/>
    </source>
</evidence>
<dbReference type="InterPro" id="IPR026050">
    <property type="entry name" value="C1GALT1/C1GALT1_chp1"/>
</dbReference>
<dbReference type="GO" id="GO:0016020">
    <property type="term" value="C:membrane"/>
    <property type="evidence" value="ECO:0007669"/>
    <property type="project" value="UniProtKB-SubCell"/>
</dbReference>
<evidence type="ECO:0000256" key="8">
    <source>
        <dbReference type="ARBA" id="ARBA00022741"/>
    </source>
</evidence>
<dbReference type="WBParaSite" id="PTRK_0000444100.1">
    <property type="protein sequence ID" value="PTRK_0000444100.1"/>
    <property type="gene ID" value="PTRK_0000444100"/>
</dbReference>
<evidence type="ECO:0000256" key="11">
    <source>
        <dbReference type="ARBA" id="ARBA00023136"/>
    </source>
</evidence>
<reference evidence="14" key="1">
    <citation type="submission" date="2017-02" db="UniProtKB">
        <authorList>
            <consortium name="WormBaseParasite"/>
        </authorList>
    </citation>
    <scope>IDENTIFICATION</scope>
</reference>
<keyword evidence="6" id="KW-0808">Transferase</keyword>
<dbReference type="Gene3D" id="3.90.550.50">
    <property type="match status" value="1"/>
</dbReference>
<evidence type="ECO:0000256" key="10">
    <source>
        <dbReference type="ARBA" id="ARBA00022989"/>
    </source>
</evidence>
<evidence type="ECO:0000256" key="9">
    <source>
        <dbReference type="ARBA" id="ARBA00022968"/>
    </source>
</evidence>
<evidence type="ECO:0000259" key="12">
    <source>
        <dbReference type="Pfam" id="PF02434"/>
    </source>
</evidence>
<evidence type="ECO:0000256" key="6">
    <source>
        <dbReference type="ARBA" id="ARBA00022679"/>
    </source>
</evidence>
<evidence type="ECO:0000256" key="4">
    <source>
        <dbReference type="ARBA" id="ARBA00012557"/>
    </source>
</evidence>
<dbReference type="AlphaFoldDB" id="A0A0N4ZAG3"/>
<dbReference type="PANTHER" id="PTHR23033:SF14">
    <property type="entry name" value="GLYCOPROTEIN-N-ACETYLGALACTOSAMINE 3-BETA-GALACTOSYLTRANSFERASE 1-RELATED"/>
    <property type="match status" value="1"/>
</dbReference>
<name>A0A0N4ZAG3_PARTI</name>
<evidence type="ECO:0000256" key="3">
    <source>
        <dbReference type="ARBA" id="ARBA00006462"/>
    </source>
</evidence>
<comment type="similarity">
    <text evidence="3">Belongs to the glycosyltransferase 31 family. Beta3-Gal-T subfamily.</text>
</comment>
<evidence type="ECO:0000256" key="5">
    <source>
        <dbReference type="ARBA" id="ARBA00022676"/>
    </source>
</evidence>
<sequence length="312" mass="36759">MPEYNFEMFNASYDNTVFEGIIELLNRDVKIFCIILTSPNNKTERSLHQKATWIKRCDNYIYASSKTDLELPALKYCDGDSYQYSMCKFKNALKQVWKKFGDKYDWYLKVEDDTYVIMENLKAFLLHKDPNTKSYYGYRKKYGKLEFFSGTAGYVISKAATKILVEKGLDNPRYCNQKTRGFDNVEVDACFKKLGIEGSVAMDEEKRCLFNHNNPLYLIFPPNDPSSNNSFHYENKLHSPNLISEYPISFSNISKEMMYVLEYFFYHADVVGKQSKLDLMEELEIKDDDDMERKVEMRYQLIKAFSKFNFLS</sequence>
<keyword evidence="8" id="KW-0547">Nucleotide-binding</keyword>
<evidence type="ECO:0000313" key="13">
    <source>
        <dbReference type="Proteomes" id="UP000038045"/>
    </source>
</evidence>
<organism evidence="13 14">
    <name type="scientific">Parastrongyloides trichosuri</name>
    <name type="common">Possum-specific nematode worm</name>
    <dbReference type="NCBI Taxonomy" id="131310"/>
    <lineage>
        <taxon>Eukaryota</taxon>
        <taxon>Metazoa</taxon>
        <taxon>Ecdysozoa</taxon>
        <taxon>Nematoda</taxon>
        <taxon>Chromadorea</taxon>
        <taxon>Rhabditida</taxon>
        <taxon>Tylenchina</taxon>
        <taxon>Panagrolaimomorpha</taxon>
        <taxon>Strongyloidoidea</taxon>
        <taxon>Strongyloididae</taxon>
        <taxon>Parastrongyloides</taxon>
    </lineage>
</organism>
<comment type="pathway">
    <text evidence="2">Protein modification; protein glycosylation.</text>
</comment>
<dbReference type="InterPro" id="IPR003378">
    <property type="entry name" value="Fringe-like_glycosylTrfase"/>
</dbReference>
<evidence type="ECO:0000256" key="2">
    <source>
        <dbReference type="ARBA" id="ARBA00004922"/>
    </source>
</evidence>
<keyword evidence="5" id="KW-0328">Glycosyltransferase</keyword>
<feature type="domain" description="Fringe-like glycosyltransferase" evidence="12">
    <location>
        <begin position="30"/>
        <end position="196"/>
    </location>
</feature>
<dbReference type="PANTHER" id="PTHR23033">
    <property type="entry name" value="BETA1,3-GALACTOSYLTRANSFERASE"/>
    <property type="match status" value="1"/>
</dbReference>
<dbReference type="GO" id="GO:0000166">
    <property type="term" value="F:nucleotide binding"/>
    <property type="evidence" value="ECO:0007669"/>
    <property type="project" value="UniProtKB-KW"/>
</dbReference>
<comment type="subcellular location">
    <subcellularLocation>
        <location evidence="1">Membrane</location>
        <topology evidence="1">Single-pass type II membrane protein</topology>
    </subcellularLocation>
</comment>
<proteinExistence type="inferred from homology"/>
<evidence type="ECO:0000256" key="7">
    <source>
        <dbReference type="ARBA" id="ARBA00022692"/>
    </source>
</evidence>